<feature type="transmembrane region" description="Helical" evidence="1">
    <location>
        <begin position="213"/>
        <end position="231"/>
    </location>
</feature>
<name>A0ABZ1UTR0_9BURK</name>
<reference evidence="3 4" key="1">
    <citation type="journal article" date="2019" name="Int. J. Syst. Evol. Microbiol.">
        <title>The Draft Whole-Genome Sequence of the Antibiotic Producer Empedobacter haloabium ATCC 31962 Provides Indications for Its Taxonomic Reclassification.</title>
        <authorList>
            <person name="Miess H."/>
            <person name="Arlt P."/>
            <person name="Apel A.K."/>
            <person name="Weber T."/>
            <person name="Nieselt K."/>
            <person name="Hanssen F."/>
            <person name="Czemmel S."/>
            <person name="Nahnsen S."/>
            <person name="Gross H."/>
        </authorList>
    </citation>
    <scope>NUCLEOTIDE SEQUENCE [LARGE SCALE GENOMIC DNA]</scope>
    <source>
        <strain evidence="3 4">ATCC 31962</strain>
    </source>
</reference>
<keyword evidence="1" id="KW-0812">Transmembrane</keyword>
<gene>
    <name evidence="3" type="ORF">E7V67_013180</name>
</gene>
<feature type="transmembrane region" description="Helical" evidence="1">
    <location>
        <begin position="161"/>
        <end position="182"/>
    </location>
</feature>
<dbReference type="InterPro" id="IPR005625">
    <property type="entry name" value="PepSY-ass_TM"/>
</dbReference>
<dbReference type="PANTHER" id="PTHR34219:SF3">
    <property type="entry name" value="BLL7967 PROTEIN"/>
    <property type="match status" value="1"/>
</dbReference>
<keyword evidence="4" id="KW-1185">Reference proteome</keyword>
<dbReference type="EMBL" id="CP136508">
    <property type="protein sequence ID" value="WUR16012.1"/>
    <property type="molecule type" value="Genomic_DNA"/>
</dbReference>
<keyword evidence="1" id="KW-1133">Transmembrane helix</keyword>
<dbReference type="InterPro" id="IPR025711">
    <property type="entry name" value="PepSY"/>
</dbReference>
<keyword evidence="1" id="KW-0472">Membrane</keyword>
<feature type="domain" description="PepSY" evidence="2">
    <location>
        <begin position="265"/>
        <end position="328"/>
    </location>
</feature>
<evidence type="ECO:0000259" key="2">
    <source>
        <dbReference type="Pfam" id="PF03413"/>
    </source>
</evidence>
<sequence>MVTGLPRKLLRNIHLYLSLAFGVLLVLAGLTGVGLTWIDELDEALNPTLLQVAGRTGPMAPPGVTAERVAGRLEADPRYGRPSGLQLPRAPDGVVIASYRIAKPDGDALALPRIRQVMVDPVTLVVLGERNWGEFGLTRPLLTSTLFHLHRYVFAGEIGKVVMGLAGLALFLIGAIGVALWWPKATLGALVKSFRIHGHWKTMKFQYSFHRSAGMIMAPVLLMLGFSGMYFNLPDWVRPAVASVATLTPTEKLHNSPVRGPRGVPIGPAQAIAAAQAFNPAGRIGRVSLPADKKTPYEIRMRQPGEVRQGDGSTRITVDAYTGQLLRVRDPLNAPAGDTFLNWQFPLHTGEAFGLAGRVVITLAGFAPLAFMVTGLVLWLGRRKKPARAVQPARPARLHPAGGLGR</sequence>
<feature type="transmembrane region" description="Helical" evidence="1">
    <location>
        <begin position="355"/>
        <end position="380"/>
    </location>
</feature>
<dbReference type="PANTHER" id="PTHR34219">
    <property type="entry name" value="IRON-REGULATED INNER MEMBRANE PROTEIN-RELATED"/>
    <property type="match status" value="1"/>
</dbReference>
<protein>
    <submittedName>
        <fullName evidence="3">PepSY-associated TM helix domain-containing protein</fullName>
    </submittedName>
</protein>
<organism evidence="3 4">
    <name type="scientific">[Empedobacter] haloabium</name>
    <dbReference type="NCBI Taxonomy" id="592317"/>
    <lineage>
        <taxon>Bacteria</taxon>
        <taxon>Pseudomonadati</taxon>
        <taxon>Pseudomonadota</taxon>
        <taxon>Betaproteobacteria</taxon>
        <taxon>Burkholderiales</taxon>
        <taxon>Oxalobacteraceae</taxon>
        <taxon>Telluria group</taxon>
        <taxon>Telluria group incertae sedis</taxon>
    </lineage>
</organism>
<evidence type="ECO:0000313" key="4">
    <source>
        <dbReference type="Proteomes" id="UP000321323"/>
    </source>
</evidence>
<proteinExistence type="predicted"/>
<dbReference type="Pfam" id="PF03413">
    <property type="entry name" value="PepSY"/>
    <property type="match status" value="1"/>
</dbReference>
<dbReference type="Proteomes" id="UP000321323">
    <property type="component" value="Chromosome"/>
</dbReference>
<evidence type="ECO:0000256" key="1">
    <source>
        <dbReference type="SAM" id="Phobius"/>
    </source>
</evidence>
<dbReference type="Pfam" id="PF03929">
    <property type="entry name" value="PepSY_TM"/>
    <property type="match status" value="1"/>
</dbReference>
<evidence type="ECO:0000313" key="3">
    <source>
        <dbReference type="EMBL" id="WUR16012.1"/>
    </source>
</evidence>
<feature type="transmembrane region" description="Helical" evidence="1">
    <location>
        <begin position="15"/>
        <end position="38"/>
    </location>
</feature>
<accession>A0ABZ1UTR0</accession>